<dbReference type="EMBL" id="JACVEL010000002">
    <property type="protein sequence ID" value="MBC9811748.1"/>
    <property type="molecule type" value="Genomic_DNA"/>
</dbReference>
<name>A0A8J6PNM2_9FLAO</name>
<comment type="caution">
    <text evidence="1">The sequence shown here is derived from an EMBL/GenBank/DDBJ whole genome shotgun (WGS) entry which is preliminary data.</text>
</comment>
<reference evidence="1" key="1">
    <citation type="submission" date="2020-09" db="EMBL/GenBank/DDBJ databases">
        <title>Taishania pollutisoli gen. nov., sp. nov., Isolated from Tetrabromobisphenol A-Contaminated Soil.</title>
        <authorList>
            <person name="Chen Q."/>
        </authorList>
    </citation>
    <scope>NUCLEOTIDE SEQUENCE</scope>
    <source>
        <strain evidence="1">CZZ-1</strain>
    </source>
</reference>
<keyword evidence="2" id="KW-1185">Reference proteome</keyword>
<sequence>MKLLISISFSLFFFTHLLSCSFAVQNRIFPLGMTSAGVVVVEVRLDRGSAAPLTDEKQNITNDELTWSGQNYLKVYDNNQRELYTEVIDSGLSIHYLMYDSILQSIVDKGLSLTTRFNDFKRITSGKINFCRYETQCDFAELIYDTINNTVHLKSHNGHKHLLPITNEEYTIANDIRNMYLDRDAGIQSITGLLLISSYREYNINEQRIFVAHIAVGQKLPVHDEKKEKKRQFSDVANSTFSEPVIYHSQGFDFVFWE</sequence>
<proteinExistence type="predicted"/>
<organism evidence="1 2">
    <name type="scientific">Taishania pollutisoli</name>
    <dbReference type="NCBI Taxonomy" id="2766479"/>
    <lineage>
        <taxon>Bacteria</taxon>
        <taxon>Pseudomonadati</taxon>
        <taxon>Bacteroidota</taxon>
        <taxon>Flavobacteriia</taxon>
        <taxon>Flavobacteriales</taxon>
        <taxon>Crocinitomicaceae</taxon>
        <taxon>Taishania</taxon>
    </lineage>
</organism>
<protein>
    <submittedName>
        <fullName evidence="1">Uncharacterized protein</fullName>
    </submittedName>
</protein>
<accession>A0A8J6PNM2</accession>
<gene>
    <name evidence="1" type="ORF">H9Y05_04590</name>
</gene>
<dbReference type="RefSeq" id="WP_216713620.1">
    <property type="nucleotide sequence ID" value="NZ_JACVEL010000002.1"/>
</dbReference>
<dbReference type="AlphaFoldDB" id="A0A8J6PNM2"/>
<evidence type="ECO:0000313" key="1">
    <source>
        <dbReference type="EMBL" id="MBC9811748.1"/>
    </source>
</evidence>
<evidence type="ECO:0000313" key="2">
    <source>
        <dbReference type="Proteomes" id="UP000652681"/>
    </source>
</evidence>
<dbReference type="Proteomes" id="UP000652681">
    <property type="component" value="Unassembled WGS sequence"/>
</dbReference>